<reference evidence="1 2" key="1">
    <citation type="journal article" date="2018" name="BMC Genomics">
        <title>Comparative genome analyses reveal sequence features reflecting distinct modes of host-adaptation between dicot and monocot powdery mildew.</title>
        <authorList>
            <person name="Wu Y."/>
            <person name="Ma X."/>
            <person name="Pan Z."/>
            <person name="Kale S.D."/>
            <person name="Song Y."/>
            <person name="King H."/>
            <person name="Zhang Q."/>
            <person name="Presley C."/>
            <person name="Deng X."/>
            <person name="Wei C.I."/>
            <person name="Xiao S."/>
        </authorList>
    </citation>
    <scope>NUCLEOTIDE SEQUENCE [LARGE SCALE GENOMIC DNA]</scope>
    <source>
        <strain evidence="1">UMSG3</strain>
    </source>
</reference>
<evidence type="ECO:0000313" key="2">
    <source>
        <dbReference type="Proteomes" id="UP000283383"/>
    </source>
</evidence>
<sequence length="94" mass="10994">MSYKYKSYNEIEALKNQGWKQYLVSVKKGDSDEDFKRHMTYAKDLVIEMKGEIVEDVEIIDGFSVVFPSDAATTYKIHAIDHYAFFEQDRDISL</sequence>
<proteinExistence type="predicted"/>
<protein>
    <submittedName>
        <fullName evidence="1">Uncharacterized protein</fullName>
    </submittedName>
</protein>
<accession>A0A420IUD0</accession>
<dbReference type="AlphaFoldDB" id="A0A420IUD0"/>
<keyword evidence="2" id="KW-1185">Reference proteome</keyword>
<evidence type="ECO:0000313" key="1">
    <source>
        <dbReference type="EMBL" id="RKF78134.1"/>
    </source>
</evidence>
<comment type="caution">
    <text evidence="1">The sequence shown here is derived from an EMBL/GenBank/DDBJ whole genome shotgun (WGS) entry which is preliminary data.</text>
</comment>
<organism evidence="1 2">
    <name type="scientific">Golovinomyces cichoracearum</name>
    <dbReference type="NCBI Taxonomy" id="62708"/>
    <lineage>
        <taxon>Eukaryota</taxon>
        <taxon>Fungi</taxon>
        <taxon>Dikarya</taxon>
        <taxon>Ascomycota</taxon>
        <taxon>Pezizomycotina</taxon>
        <taxon>Leotiomycetes</taxon>
        <taxon>Erysiphales</taxon>
        <taxon>Erysiphaceae</taxon>
        <taxon>Golovinomyces</taxon>
    </lineage>
</organism>
<dbReference type="Proteomes" id="UP000283383">
    <property type="component" value="Unassembled WGS sequence"/>
</dbReference>
<dbReference type="EMBL" id="MCBQ01006697">
    <property type="protein sequence ID" value="RKF78134.1"/>
    <property type="molecule type" value="Genomic_DNA"/>
</dbReference>
<gene>
    <name evidence="1" type="ORF">GcM3_066022</name>
</gene>
<dbReference type="SUPFAM" id="SSF54897">
    <property type="entry name" value="Protease propeptides/inhibitors"/>
    <property type="match status" value="1"/>
</dbReference>
<name>A0A420IUD0_9PEZI</name>